<keyword evidence="3" id="KW-1185">Reference proteome</keyword>
<accession>A0ABQ9FHB9</accession>
<proteinExistence type="predicted"/>
<dbReference type="Proteomes" id="UP001217089">
    <property type="component" value="Unassembled WGS sequence"/>
</dbReference>
<name>A0ABQ9FHB9_TEGGR</name>
<feature type="coiled-coil region" evidence="1">
    <location>
        <begin position="10"/>
        <end position="133"/>
    </location>
</feature>
<protein>
    <submittedName>
        <fullName evidence="2">Uncharacterized protein</fullName>
    </submittedName>
</protein>
<keyword evidence="1" id="KW-0175">Coiled coil</keyword>
<comment type="caution">
    <text evidence="2">The sequence shown here is derived from an EMBL/GenBank/DDBJ whole genome shotgun (WGS) entry which is preliminary data.</text>
</comment>
<evidence type="ECO:0000313" key="3">
    <source>
        <dbReference type="Proteomes" id="UP001217089"/>
    </source>
</evidence>
<evidence type="ECO:0000256" key="1">
    <source>
        <dbReference type="SAM" id="Coils"/>
    </source>
</evidence>
<gene>
    <name evidence="2" type="ORF">KUTeg_007240</name>
</gene>
<reference evidence="2 3" key="1">
    <citation type="submission" date="2022-12" db="EMBL/GenBank/DDBJ databases">
        <title>Chromosome-level genome of Tegillarca granosa.</title>
        <authorList>
            <person name="Kim J."/>
        </authorList>
    </citation>
    <scope>NUCLEOTIDE SEQUENCE [LARGE SCALE GENOMIC DNA]</scope>
    <source>
        <strain evidence="2">Teg-2019</strain>
        <tissue evidence="2">Adductor muscle</tissue>
    </source>
</reference>
<dbReference type="EMBL" id="JARBDR010000337">
    <property type="protein sequence ID" value="KAJ8315090.1"/>
    <property type="molecule type" value="Genomic_DNA"/>
</dbReference>
<evidence type="ECO:0000313" key="2">
    <source>
        <dbReference type="EMBL" id="KAJ8315090.1"/>
    </source>
</evidence>
<sequence length="162" mass="19451">MIKSKEEYYISLLNNREKEIETLKQNMEEQDLVVQESKIKCDYYKEELVSTQNQLDLMENKMYSIKPGIIRYAQLEATVNQLTTQIQDYAQAADQLQLSQSKEEEKTQLINELELMRQKVADYSEKEKELLENSEKLQYDLILEREKIVEYLEREKEYLGKY</sequence>
<organism evidence="2 3">
    <name type="scientific">Tegillarca granosa</name>
    <name type="common">Malaysian cockle</name>
    <name type="synonym">Anadara granosa</name>
    <dbReference type="NCBI Taxonomy" id="220873"/>
    <lineage>
        <taxon>Eukaryota</taxon>
        <taxon>Metazoa</taxon>
        <taxon>Spiralia</taxon>
        <taxon>Lophotrochozoa</taxon>
        <taxon>Mollusca</taxon>
        <taxon>Bivalvia</taxon>
        <taxon>Autobranchia</taxon>
        <taxon>Pteriomorphia</taxon>
        <taxon>Arcoida</taxon>
        <taxon>Arcoidea</taxon>
        <taxon>Arcidae</taxon>
        <taxon>Tegillarca</taxon>
    </lineage>
</organism>